<dbReference type="InterPro" id="IPR012677">
    <property type="entry name" value="Nucleotide-bd_a/b_plait_sf"/>
</dbReference>
<dbReference type="GO" id="GO:0022626">
    <property type="term" value="C:cytosolic ribosome"/>
    <property type="evidence" value="ECO:0007669"/>
    <property type="project" value="UniProtKB-ARBA"/>
</dbReference>
<keyword evidence="3" id="KW-0687">Ribonucleoprotein</keyword>
<evidence type="ECO:0000256" key="3">
    <source>
        <dbReference type="ARBA" id="ARBA00023274"/>
    </source>
</evidence>
<evidence type="ECO:0000256" key="4">
    <source>
        <dbReference type="SAM" id="MobiDB-lite"/>
    </source>
</evidence>
<dbReference type="GO" id="GO:0044391">
    <property type="term" value="C:ribosomal subunit"/>
    <property type="evidence" value="ECO:0007669"/>
    <property type="project" value="UniProtKB-ARBA"/>
</dbReference>
<protein>
    <submittedName>
        <fullName evidence="5">RCG31971</fullName>
    </submittedName>
</protein>
<sequence>MPRRTHLSTMPLSNTHLPASLTTESAMKTREDHMLVFTVAVKASKHPARQAVLKLYHSDVTQVNTLIRPDREKATYVCDAVDVANKTGI</sequence>
<dbReference type="SUPFAM" id="SSF54189">
    <property type="entry name" value="Ribosomal proteins S24e, L23 and L15e"/>
    <property type="match status" value="1"/>
</dbReference>
<accession>A6KDP0</accession>
<dbReference type="InterPro" id="IPR012678">
    <property type="entry name" value="Ribosomal_uL23/eL15/eS24_sf"/>
</dbReference>
<evidence type="ECO:0000256" key="1">
    <source>
        <dbReference type="ARBA" id="ARBA00006700"/>
    </source>
</evidence>
<name>A6KDP0_RAT</name>
<reference evidence="5 6" key="1">
    <citation type="submission" date="2005-09" db="EMBL/GenBank/DDBJ databases">
        <authorList>
            <person name="Mural R.J."/>
            <person name="Li P.W."/>
            <person name="Adams M.D."/>
            <person name="Amanatides P.G."/>
            <person name="Baden-Tillson H."/>
            <person name="Barnstead M."/>
            <person name="Chin S.H."/>
            <person name="Dew I."/>
            <person name="Evans C.A."/>
            <person name="Ferriera S."/>
            <person name="Flanigan M."/>
            <person name="Fosler C."/>
            <person name="Glodek A."/>
            <person name="Gu Z."/>
            <person name="Holt R.A."/>
            <person name="Jennings D."/>
            <person name="Kraft C.L."/>
            <person name="Lu F."/>
            <person name="Nguyen T."/>
            <person name="Nusskern D.R."/>
            <person name="Pfannkoch C.M."/>
            <person name="Sitter C."/>
            <person name="Sutton G.G."/>
            <person name="Venter J.C."/>
            <person name="Wang Z."/>
            <person name="Woodage T."/>
            <person name="Zheng X.H."/>
            <person name="Zhong F."/>
        </authorList>
    </citation>
    <scope>NUCLEOTIDE SEQUENCE [LARGE SCALE GENOMIC DNA]</scope>
    <source>
        <strain>BN</strain>
        <strain evidence="6">Sprague-Dawley</strain>
    </source>
</reference>
<dbReference type="EMBL" id="CH474039">
    <property type="protein sequence ID" value="EDL91715.1"/>
    <property type="molecule type" value="Genomic_DNA"/>
</dbReference>
<evidence type="ECO:0000313" key="5">
    <source>
        <dbReference type="EMBL" id="EDL91715.1"/>
    </source>
</evidence>
<dbReference type="Gene3D" id="3.30.70.330">
    <property type="match status" value="1"/>
</dbReference>
<feature type="region of interest" description="Disordered" evidence="4">
    <location>
        <begin position="1"/>
        <end position="20"/>
    </location>
</feature>
<dbReference type="Proteomes" id="UP000234681">
    <property type="component" value="Chromosome 5"/>
</dbReference>
<dbReference type="PANTHER" id="PTHR11620">
    <property type="entry name" value="60S RIBOSOMAL PROTEIN L23A"/>
    <property type="match status" value="1"/>
</dbReference>
<dbReference type="GO" id="GO:0003735">
    <property type="term" value="F:structural constituent of ribosome"/>
    <property type="evidence" value="ECO:0007669"/>
    <property type="project" value="InterPro"/>
</dbReference>
<comment type="similarity">
    <text evidence="1">Belongs to the universal ribosomal protein uL23 family.</text>
</comment>
<proteinExistence type="inferred from homology"/>
<feature type="non-terminal residue" evidence="5">
    <location>
        <position position="89"/>
    </location>
</feature>
<dbReference type="InterPro" id="IPR013025">
    <property type="entry name" value="Ribosomal_uL23-like"/>
</dbReference>
<gene>
    <name evidence="5" type="ORF">rCG_31971</name>
</gene>
<dbReference type="GO" id="GO:0006412">
    <property type="term" value="P:translation"/>
    <property type="evidence" value="ECO:0007669"/>
    <property type="project" value="InterPro"/>
</dbReference>
<dbReference type="Pfam" id="PF00276">
    <property type="entry name" value="Ribosomal_L23"/>
    <property type="match status" value="1"/>
</dbReference>
<evidence type="ECO:0000313" key="6">
    <source>
        <dbReference type="Proteomes" id="UP000234681"/>
    </source>
</evidence>
<organism evidence="5 6">
    <name type="scientific">Rattus norvegicus</name>
    <name type="common">Rat</name>
    <dbReference type="NCBI Taxonomy" id="10116"/>
    <lineage>
        <taxon>Eukaryota</taxon>
        <taxon>Metazoa</taxon>
        <taxon>Chordata</taxon>
        <taxon>Craniata</taxon>
        <taxon>Vertebrata</taxon>
        <taxon>Euteleostomi</taxon>
        <taxon>Mammalia</taxon>
        <taxon>Eutheria</taxon>
        <taxon>Euarchontoglires</taxon>
        <taxon>Glires</taxon>
        <taxon>Rodentia</taxon>
        <taxon>Myomorpha</taxon>
        <taxon>Muroidea</taxon>
        <taxon>Muridae</taxon>
        <taxon>Murinae</taxon>
        <taxon>Rattus</taxon>
    </lineage>
</organism>
<feature type="compositionally biased region" description="Polar residues" evidence="4">
    <location>
        <begin position="7"/>
        <end position="20"/>
    </location>
</feature>
<evidence type="ECO:0000256" key="2">
    <source>
        <dbReference type="ARBA" id="ARBA00022980"/>
    </source>
</evidence>
<dbReference type="AlphaFoldDB" id="A6KDP0"/>
<keyword evidence="2" id="KW-0689">Ribosomal protein</keyword>